<dbReference type="AlphaFoldDB" id="A0A5R2AT56"/>
<name>A0A5R2AT56_9LEPT</name>
<protein>
    <submittedName>
        <fullName evidence="1">Uncharacterized protein</fullName>
    </submittedName>
</protein>
<reference evidence="1 2" key="1">
    <citation type="journal article" date="2019" name="PLoS Negl. Trop. Dis.">
        <title>Revisiting the worldwide diversity of Leptospira species in the environment.</title>
        <authorList>
            <person name="Vincent A.T."/>
            <person name="Schiettekatte O."/>
            <person name="Bourhy P."/>
            <person name="Veyrier F.J."/>
            <person name="Picardeau M."/>
        </authorList>
    </citation>
    <scope>NUCLEOTIDE SEQUENCE [LARGE SCALE GENOMIC DNA]</scope>
    <source>
        <strain evidence="1 2">SSW18</strain>
    </source>
</reference>
<dbReference type="Proteomes" id="UP000297946">
    <property type="component" value="Unassembled WGS sequence"/>
</dbReference>
<dbReference type="RefSeq" id="WP_135698360.1">
    <property type="nucleotide sequence ID" value="NZ_RQER01000008.1"/>
</dbReference>
<proteinExistence type="predicted"/>
<evidence type="ECO:0000313" key="2">
    <source>
        <dbReference type="Proteomes" id="UP000297946"/>
    </source>
</evidence>
<sequence length="141" mass="15632">MSSRPNPAVITGNDALVKWNGTTAGFLKNIELNVNNHVERIQALGQRKPKGLKSLDWQGSLSGEFHILSTPQDGVVSINTHDDDHADDLYDILIIEKKTSKRVGLAIGMVNTDGFSLSNNEFSGRRIELELLDWEPMEGFN</sequence>
<organism evidence="1 2">
    <name type="scientific">Leptospira langatensis</name>
    <dbReference type="NCBI Taxonomy" id="2484983"/>
    <lineage>
        <taxon>Bacteria</taxon>
        <taxon>Pseudomonadati</taxon>
        <taxon>Spirochaetota</taxon>
        <taxon>Spirochaetia</taxon>
        <taxon>Leptospirales</taxon>
        <taxon>Leptospiraceae</taxon>
        <taxon>Leptospira</taxon>
    </lineage>
</organism>
<gene>
    <name evidence="1" type="ORF">EHO57_13925</name>
</gene>
<dbReference type="EMBL" id="RQER01000008">
    <property type="protein sequence ID" value="TGJ99854.1"/>
    <property type="molecule type" value="Genomic_DNA"/>
</dbReference>
<accession>A0A5R2AT56</accession>
<comment type="caution">
    <text evidence="1">The sequence shown here is derived from an EMBL/GenBank/DDBJ whole genome shotgun (WGS) entry which is preliminary data.</text>
</comment>
<evidence type="ECO:0000313" key="1">
    <source>
        <dbReference type="EMBL" id="TGJ99854.1"/>
    </source>
</evidence>